<dbReference type="EMBL" id="BOMG01000072">
    <property type="protein sequence ID" value="GID57385.1"/>
    <property type="molecule type" value="Genomic_DNA"/>
</dbReference>
<reference evidence="1 2" key="1">
    <citation type="submission" date="2021-01" db="EMBL/GenBank/DDBJ databases">
        <title>Whole genome shotgun sequence of Actinoplanes couchii NBRC 106145.</title>
        <authorList>
            <person name="Komaki H."/>
            <person name="Tamura T."/>
        </authorList>
    </citation>
    <scope>NUCLEOTIDE SEQUENCE [LARGE SCALE GENOMIC DNA]</scope>
    <source>
        <strain evidence="1 2">NBRC 106145</strain>
    </source>
</reference>
<keyword evidence="2" id="KW-1185">Reference proteome</keyword>
<dbReference type="RefSeq" id="WP_203800113.1">
    <property type="nucleotide sequence ID" value="NZ_BAAAQE010000118.1"/>
</dbReference>
<gene>
    <name evidence="1" type="ORF">Aco03nite_057890</name>
</gene>
<dbReference type="InterPro" id="IPR045756">
    <property type="entry name" value="DUF6183"/>
</dbReference>
<dbReference type="Pfam" id="PF19681">
    <property type="entry name" value="DUF6183"/>
    <property type="match status" value="1"/>
</dbReference>
<comment type="caution">
    <text evidence="1">The sequence shown here is derived from an EMBL/GenBank/DDBJ whole genome shotgun (WGS) entry which is preliminary data.</text>
</comment>
<dbReference type="Proteomes" id="UP000612282">
    <property type="component" value="Unassembled WGS sequence"/>
</dbReference>
<evidence type="ECO:0000313" key="2">
    <source>
        <dbReference type="Proteomes" id="UP000612282"/>
    </source>
</evidence>
<protein>
    <submittedName>
        <fullName evidence="1">Uncharacterized protein</fullName>
    </submittedName>
</protein>
<name>A0ABQ3XFV8_9ACTN</name>
<accession>A0ABQ3XFV8</accession>
<sequence length="98" mass="10172">MPAHAWHRLFGAASDGGAHSRGGFGAYGRLATWRSVAALTGAPPGATVREVAALAEDCTWVSFGPDSEWFNGDGWDLGFAVLSPDGRRLAVLAATDAD</sequence>
<evidence type="ECO:0000313" key="1">
    <source>
        <dbReference type="EMBL" id="GID57385.1"/>
    </source>
</evidence>
<proteinExistence type="predicted"/>
<organism evidence="1 2">
    <name type="scientific">Actinoplanes couchii</name>
    <dbReference type="NCBI Taxonomy" id="403638"/>
    <lineage>
        <taxon>Bacteria</taxon>
        <taxon>Bacillati</taxon>
        <taxon>Actinomycetota</taxon>
        <taxon>Actinomycetes</taxon>
        <taxon>Micromonosporales</taxon>
        <taxon>Micromonosporaceae</taxon>
        <taxon>Actinoplanes</taxon>
    </lineage>
</organism>